<evidence type="ECO:0000259" key="8">
    <source>
        <dbReference type="Pfam" id="PF01618"/>
    </source>
</evidence>
<dbReference type="NCBIfam" id="NF006583">
    <property type="entry name" value="PRK09109.1"/>
    <property type="match status" value="1"/>
</dbReference>
<evidence type="ECO:0000256" key="5">
    <source>
        <dbReference type="ARBA" id="ARBA00023136"/>
    </source>
</evidence>
<dbReference type="Pfam" id="PF01618">
    <property type="entry name" value="MotA_ExbB"/>
    <property type="match status" value="1"/>
</dbReference>
<feature type="transmembrane region" description="Helical" evidence="7">
    <location>
        <begin position="149"/>
        <end position="170"/>
    </location>
</feature>
<keyword evidence="3 7" id="KW-0812">Transmembrane</keyword>
<keyword evidence="4 7" id="KW-1133">Transmembrane helix</keyword>
<organism evidence="9 10">
    <name type="scientific">Bacterioplanoides pacificum</name>
    <dbReference type="NCBI Taxonomy" id="1171596"/>
    <lineage>
        <taxon>Bacteria</taxon>
        <taxon>Pseudomonadati</taxon>
        <taxon>Pseudomonadota</taxon>
        <taxon>Gammaproteobacteria</taxon>
        <taxon>Oceanospirillales</taxon>
        <taxon>Oceanospirillaceae</taxon>
        <taxon>Bacterioplanoides</taxon>
    </lineage>
</organism>
<keyword evidence="6" id="KW-0653">Protein transport</keyword>
<dbReference type="InterPro" id="IPR002898">
    <property type="entry name" value="MotA_ExbB_proton_chnl"/>
</dbReference>
<dbReference type="EMBL" id="JBHRYB010000015">
    <property type="protein sequence ID" value="MFC3681501.1"/>
    <property type="molecule type" value="Genomic_DNA"/>
</dbReference>
<evidence type="ECO:0000313" key="10">
    <source>
        <dbReference type="Proteomes" id="UP001595722"/>
    </source>
</evidence>
<keyword evidence="5 7" id="KW-0472">Membrane</keyword>
<keyword evidence="2" id="KW-1003">Cell membrane</keyword>
<evidence type="ECO:0000256" key="3">
    <source>
        <dbReference type="ARBA" id="ARBA00022692"/>
    </source>
</evidence>
<accession>A0ABV7VXK4</accession>
<keyword evidence="9" id="KW-0282">Flagellum</keyword>
<dbReference type="InterPro" id="IPR047055">
    <property type="entry name" value="MotA-like"/>
</dbReference>
<dbReference type="PANTHER" id="PTHR30433:SF3">
    <property type="entry name" value="MOTILITY PROTEIN A"/>
    <property type="match status" value="1"/>
</dbReference>
<protein>
    <submittedName>
        <fullName evidence="9">Flagellar motor protein</fullName>
    </submittedName>
</protein>
<reference evidence="10" key="1">
    <citation type="journal article" date="2019" name="Int. J. Syst. Evol. Microbiol.">
        <title>The Global Catalogue of Microorganisms (GCM) 10K type strain sequencing project: providing services to taxonomists for standard genome sequencing and annotation.</title>
        <authorList>
            <consortium name="The Broad Institute Genomics Platform"/>
            <consortium name="The Broad Institute Genome Sequencing Center for Infectious Disease"/>
            <person name="Wu L."/>
            <person name="Ma J."/>
        </authorList>
    </citation>
    <scope>NUCLEOTIDE SEQUENCE [LARGE SCALE GENOMIC DNA]</scope>
    <source>
        <strain evidence="10">KCTC 42424</strain>
    </source>
</reference>
<evidence type="ECO:0000256" key="6">
    <source>
        <dbReference type="RuleBase" id="RU004057"/>
    </source>
</evidence>
<evidence type="ECO:0000256" key="1">
    <source>
        <dbReference type="ARBA" id="ARBA00004651"/>
    </source>
</evidence>
<sequence length="246" mass="26519">MDRWSLVVVLLALAAVVSGHLLEGGSLSLLWNPAAALIVFGGSLLAACAQIPLSYFRPLLQLLGWLIVPPVLSFDGLVNKLVTCGHALRRDGVLALEKLANIENDVVFRKALMLLADGYDDDTTRETMELELNTLEQRDLDLVGVLDNLAGYLPTLGIVGAVLGLMQVLSNIQQPDALAQGIATAFVATFYGVAAANLVVIPLANTLRQHIAIRRRYYDAMLLGLLSVRQGVNPASLRFRLQGVVI</sequence>
<evidence type="ECO:0000313" key="9">
    <source>
        <dbReference type="EMBL" id="MFC3681501.1"/>
    </source>
</evidence>
<comment type="subcellular location">
    <subcellularLocation>
        <location evidence="1">Cell membrane</location>
        <topology evidence="1">Multi-pass membrane protein</topology>
    </subcellularLocation>
    <subcellularLocation>
        <location evidence="6">Membrane</location>
        <topology evidence="6">Multi-pass membrane protein</topology>
    </subcellularLocation>
</comment>
<name>A0ABV7VXK4_9GAMM</name>
<comment type="similarity">
    <text evidence="6">Belongs to the exbB/tolQ family.</text>
</comment>
<keyword evidence="9" id="KW-0969">Cilium</keyword>
<feature type="domain" description="MotA/TolQ/ExbB proton channel" evidence="8">
    <location>
        <begin position="104"/>
        <end position="213"/>
    </location>
</feature>
<feature type="transmembrane region" description="Helical" evidence="7">
    <location>
        <begin position="182"/>
        <end position="207"/>
    </location>
</feature>
<dbReference type="PANTHER" id="PTHR30433">
    <property type="entry name" value="CHEMOTAXIS PROTEIN MOTA"/>
    <property type="match status" value="1"/>
</dbReference>
<comment type="caution">
    <text evidence="9">The sequence shown here is derived from an EMBL/GenBank/DDBJ whole genome shotgun (WGS) entry which is preliminary data.</text>
</comment>
<gene>
    <name evidence="9" type="ORF">ACFOMG_15460</name>
</gene>
<keyword evidence="9" id="KW-0966">Cell projection</keyword>
<keyword evidence="10" id="KW-1185">Reference proteome</keyword>
<feature type="transmembrane region" description="Helical" evidence="7">
    <location>
        <begin position="34"/>
        <end position="56"/>
    </location>
</feature>
<evidence type="ECO:0000256" key="4">
    <source>
        <dbReference type="ARBA" id="ARBA00022989"/>
    </source>
</evidence>
<dbReference type="Proteomes" id="UP001595722">
    <property type="component" value="Unassembled WGS sequence"/>
</dbReference>
<evidence type="ECO:0000256" key="2">
    <source>
        <dbReference type="ARBA" id="ARBA00022475"/>
    </source>
</evidence>
<evidence type="ECO:0000256" key="7">
    <source>
        <dbReference type="SAM" id="Phobius"/>
    </source>
</evidence>
<keyword evidence="6" id="KW-0813">Transport</keyword>
<proteinExistence type="inferred from homology"/>
<dbReference type="RefSeq" id="WP_376867948.1">
    <property type="nucleotide sequence ID" value="NZ_JBHRYB010000015.1"/>
</dbReference>